<feature type="coiled-coil region" evidence="8">
    <location>
        <begin position="408"/>
        <end position="435"/>
    </location>
</feature>
<evidence type="ECO:0000256" key="3">
    <source>
        <dbReference type="ARBA" id="ARBA00022448"/>
    </source>
</evidence>
<dbReference type="Proteomes" id="UP000441609">
    <property type="component" value="Unassembled WGS sequence"/>
</dbReference>
<protein>
    <submittedName>
        <fullName evidence="11">Transporter</fullName>
    </submittedName>
    <submittedName>
        <fullName evidence="10">Type I secretion outer membrane protein, TolC family</fullName>
    </submittedName>
</protein>
<evidence type="ECO:0000313" key="11">
    <source>
        <dbReference type="EMBL" id="MSB73960.1"/>
    </source>
</evidence>
<keyword evidence="4" id="KW-1134">Transmembrane beta strand</keyword>
<evidence type="ECO:0000313" key="12">
    <source>
        <dbReference type="Proteomes" id="UP000095591"/>
    </source>
</evidence>
<feature type="compositionally biased region" description="Low complexity" evidence="9">
    <location>
        <begin position="174"/>
        <end position="193"/>
    </location>
</feature>
<keyword evidence="3" id="KW-0813">Transport</keyword>
<dbReference type="PANTHER" id="PTHR30026">
    <property type="entry name" value="OUTER MEMBRANE PROTEIN TOLC"/>
    <property type="match status" value="1"/>
</dbReference>
<name>A0A173QTE1_PARDI</name>
<dbReference type="GO" id="GO:1990281">
    <property type="term" value="C:efflux pump complex"/>
    <property type="evidence" value="ECO:0007669"/>
    <property type="project" value="TreeGrafter"/>
</dbReference>
<evidence type="ECO:0000256" key="2">
    <source>
        <dbReference type="ARBA" id="ARBA00007613"/>
    </source>
</evidence>
<comment type="similarity">
    <text evidence="2">Belongs to the outer membrane factor (OMF) (TC 1.B.17) family.</text>
</comment>
<sequence>MRYKRIRSIIMAGVLGMLNVLFAYSQPADSLGYYLELAARNNPQINADFSLYKASLEKVPQAGAYPDPELEIGFFLKPMEILSGKQIADFTLMQMFPWFGTRKAARNEATEMARMAYEQFRNSRNNLYYEVKSQWYQLCNISEQYKNTQANLRLLDQLEQLALNRFSAPSAKAGGSSVLPSPVSSAPSTPPAVSGGGMSGMGGSSMGSPTVQSTGASGSTMSGMSGDSPMGGGSMGSGNSMGGMSDVLRIQMEKVELENTLASLLSQRKTAEAAFNTLLNQSLATPISVPDSLERLPLSWSESMALDSVISNNPMLTMLEAEGNAYRAKAEMDKKMSYPMLGIGLQYSLIGKKPEDMSMGSMSGMNGKDMFMPMLKISLPIFRKKYNAQQQESKHYWKSSELKYENTMNQLQAEYIRITQQLEDAARKIDLYQKQYDLSLATYQLIVREFSTGRTTLTDVIQVERQMLDYHLKKSEAIAEYNTQIAGIEKLISTSVNE</sequence>
<comment type="subcellular location">
    <subcellularLocation>
        <location evidence="1">Cell outer membrane</location>
    </subcellularLocation>
</comment>
<keyword evidence="5" id="KW-0812">Transmembrane</keyword>
<dbReference type="InterPro" id="IPR003423">
    <property type="entry name" value="OMP_efflux"/>
</dbReference>
<evidence type="ECO:0000256" key="6">
    <source>
        <dbReference type="ARBA" id="ARBA00023136"/>
    </source>
</evidence>
<feature type="compositionally biased region" description="Gly residues" evidence="9">
    <location>
        <begin position="229"/>
        <end position="241"/>
    </location>
</feature>
<proteinExistence type="inferred from homology"/>
<feature type="compositionally biased region" description="Low complexity" evidence="9">
    <location>
        <begin position="213"/>
        <end position="228"/>
    </location>
</feature>
<gene>
    <name evidence="10" type="ORF">ERS852429_00004</name>
    <name evidence="11" type="ORF">GKD70_11845</name>
</gene>
<evidence type="ECO:0000256" key="4">
    <source>
        <dbReference type="ARBA" id="ARBA00022452"/>
    </source>
</evidence>
<evidence type="ECO:0000313" key="13">
    <source>
        <dbReference type="Proteomes" id="UP000441609"/>
    </source>
</evidence>
<dbReference type="InterPro" id="IPR051906">
    <property type="entry name" value="TolC-like"/>
</dbReference>
<feature type="compositionally biased region" description="Gly residues" evidence="9">
    <location>
        <begin position="194"/>
        <end position="205"/>
    </location>
</feature>
<dbReference type="GO" id="GO:0009279">
    <property type="term" value="C:cell outer membrane"/>
    <property type="evidence" value="ECO:0007669"/>
    <property type="project" value="UniProtKB-SubCell"/>
</dbReference>
<dbReference type="GO" id="GO:0015288">
    <property type="term" value="F:porin activity"/>
    <property type="evidence" value="ECO:0007669"/>
    <property type="project" value="TreeGrafter"/>
</dbReference>
<dbReference type="AlphaFoldDB" id="A0A173QTE1"/>
<dbReference type="Proteomes" id="UP000095591">
    <property type="component" value="Unassembled WGS sequence"/>
</dbReference>
<evidence type="ECO:0000256" key="5">
    <source>
        <dbReference type="ARBA" id="ARBA00022692"/>
    </source>
</evidence>
<feature type="coiled-coil region" evidence="8">
    <location>
        <begin position="247"/>
        <end position="274"/>
    </location>
</feature>
<dbReference type="EMBL" id="WKMO01000009">
    <property type="protein sequence ID" value="MSB73960.1"/>
    <property type="molecule type" value="Genomic_DNA"/>
</dbReference>
<organism evidence="10 12">
    <name type="scientific">Parabacteroides distasonis</name>
    <dbReference type="NCBI Taxonomy" id="823"/>
    <lineage>
        <taxon>Bacteria</taxon>
        <taxon>Pseudomonadati</taxon>
        <taxon>Bacteroidota</taxon>
        <taxon>Bacteroidia</taxon>
        <taxon>Bacteroidales</taxon>
        <taxon>Tannerellaceae</taxon>
        <taxon>Parabacteroides</taxon>
    </lineage>
</organism>
<reference evidence="10 12" key="1">
    <citation type="submission" date="2015-09" db="EMBL/GenBank/DDBJ databases">
        <authorList>
            <consortium name="Pathogen Informatics"/>
        </authorList>
    </citation>
    <scope>NUCLEOTIDE SEQUENCE [LARGE SCALE GENOMIC DNA]</scope>
    <source>
        <strain evidence="10 12">2789STDY5608872</strain>
    </source>
</reference>
<accession>A0A173QTE1</accession>
<keyword evidence="8" id="KW-0175">Coiled coil</keyword>
<reference evidence="11 13" key="2">
    <citation type="journal article" date="2019" name="Nat. Med.">
        <title>A library of human gut bacterial isolates paired with longitudinal multiomics data enables mechanistic microbiome research.</title>
        <authorList>
            <person name="Poyet M."/>
            <person name="Groussin M."/>
            <person name="Gibbons S.M."/>
            <person name="Avila-Pacheco J."/>
            <person name="Jiang X."/>
            <person name="Kearney S.M."/>
            <person name="Perrotta A.R."/>
            <person name="Berdy B."/>
            <person name="Zhao S."/>
            <person name="Lieberman T.D."/>
            <person name="Swanson P.K."/>
            <person name="Smith M."/>
            <person name="Roesemann S."/>
            <person name="Alexander J.E."/>
            <person name="Rich S.A."/>
            <person name="Livny J."/>
            <person name="Vlamakis H."/>
            <person name="Clish C."/>
            <person name="Bullock K."/>
            <person name="Deik A."/>
            <person name="Scott J."/>
            <person name="Pierce K.A."/>
            <person name="Xavier R.J."/>
            <person name="Alm E.J."/>
        </authorList>
    </citation>
    <scope>NUCLEOTIDE SEQUENCE [LARGE SCALE GENOMIC DNA]</scope>
    <source>
        <strain evidence="11 13">BIOML-A20</strain>
    </source>
</reference>
<evidence type="ECO:0000256" key="7">
    <source>
        <dbReference type="ARBA" id="ARBA00023237"/>
    </source>
</evidence>
<evidence type="ECO:0000256" key="1">
    <source>
        <dbReference type="ARBA" id="ARBA00004442"/>
    </source>
</evidence>
<evidence type="ECO:0000256" key="9">
    <source>
        <dbReference type="SAM" id="MobiDB-lite"/>
    </source>
</evidence>
<feature type="region of interest" description="Disordered" evidence="9">
    <location>
        <begin position="174"/>
        <end position="243"/>
    </location>
</feature>
<dbReference type="SUPFAM" id="SSF56954">
    <property type="entry name" value="Outer membrane efflux proteins (OEP)"/>
    <property type="match status" value="2"/>
</dbReference>
<evidence type="ECO:0000313" key="10">
    <source>
        <dbReference type="EMBL" id="CUM68837.1"/>
    </source>
</evidence>
<keyword evidence="6" id="KW-0472">Membrane</keyword>
<dbReference type="Pfam" id="PF02321">
    <property type="entry name" value="OEP"/>
    <property type="match status" value="1"/>
</dbReference>
<dbReference type="PANTHER" id="PTHR30026:SF20">
    <property type="entry name" value="OUTER MEMBRANE PROTEIN TOLC"/>
    <property type="match status" value="1"/>
</dbReference>
<dbReference type="EMBL" id="CYXP01000001">
    <property type="protein sequence ID" value="CUM68837.1"/>
    <property type="molecule type" value="Genomic_DNA"/>
</dbReference>
<evidence type="ECO:0000256" key="8">
    <source>
        <dbReference type="SAM" id="Coils"/>
    </source>
</evidence>
<dbReference type="Gene3D" id="1.20.1600.10">
    <property type="entry name" value="Outer membrane efflux proteins (OEP)"/>
    <property type="match status" value="2"/>
</dbReference>
<keyword evidence="7" id="KW-0998">Cell outer membrane</keyword>
<dbReference type="OrthoDB" id="1680428at2"/>
<dbReference type="GO" id="GO:0015562">
    <property type="term" value="F:efflux transmembrane transporter activity"/>
    <property type="evidence" value="ECO:0007669"/>
    <property type="project" value="InterPro"/>
</dbReference>